<feature type="compositionally biased region" description="Polar residues" evidence="1">
    <location>
        <begin position="107"/>
        <end position="120"/>
    </location>
</feature>
<dbReference type="PANTHER" id="PTHR34120:SF2">
    <property type="entry name" value="OS01G0860900 PROTEIN"/>
    <property type="match status" value="1"/>
</dbReference>
<feature type="compositionally biased region" description="Basic residues" evidence="1">
    <location>
        <begin position="191"/>
        <end position="201"/>
    </location>
</feature>
<dbReference type="EMBL" id="JABTTQ020002047">
    <property type="protein sequence ID" value="KAK6126391.1"/>
    <property type="molecule type" value="Genomic_DNA"/>
</dbReference>
<feature type="compositionally biased region" description="Basic residues" evidence="1">
    <location>
        <begin position="233"/>
        <end position="242"/>
    </location>
</feature>
<feature type="region of interest" description="Disordered" evidence="1">
    <location>
        <begin position="168"/>
        <end position="286"/>
    </location>
</feature>
<name>A0ABR0UVU0_REHGL</name>
<sequence length="322" mass="35597">MSSPYLHTFNSTIPHYHLVFSLLCKFFSISIDFSLSISPLMPQVDPETVADGGAHAAQPTENDVIPDEHASVDAEPDFPPESFWLSKDAEYDWFDRNAVYERKESTKGNSNSNNANPSMISSNSQRSSSVNVKSKPSIIGLPKTQKVMNSKWRTCKTVNTRLFPKKPESVAKSTVPVAEPGSPKVSCMGRVRSKRGRRRSNSSKTTQKPVEKLKTGGEKQKTDFYSKVMSLFRSKKGNHRNPSRSGSRKVVEDPVAVEPQRKSVSLNARGGEPASEPPGLGGVTRFASGRRSANWAAEDFNQMMMTSEPLDSDRHAGRMSRS</sequence>
<keyword evidence="3" id="KW-1185">Reference proteome</keyword>
<evidence type="ECO:0000313" key="3">
    <source>
        <dbReference type="Proteomes" id="UP001318860"/>
    </source>
</evidence>
<feature type="region of interest" description="Disordered" evidence="1">
    <location>
        <begin position="103"/>
        <end position="137"/>
    </location>
</feature>
<gene>
    <name evidence="2" type="ORF">DH2020_039841</name>
</gene>
<evidence type="ECO:0000256" key="1">
    <source>
        <dbReference type="SAM" id="MobiDB-lite"/>
    </source>
</evidence>
<reference evidence="2 3" key="1">
    <citation type="journal article" date="2021" name="Comput. Struct. Biotechnol. J.">
        <title>De novo genome assembly of the potent medicinal plant Rehmannia glutinosa using nanopore technology.</title>
        <authorList>
            <person name="Ma L."/>
            <person name="Dong C."/>
            <person name="Song C."/>
            <person name="Wang X."/>
            <person name="Zheng X."/>
            <person name="Niu Y."/>
            <person name="Chen S."/>
            <person name="Feng W."/>
        </authorList>
    </citation>
    <scope>NUCLEOTIDE SEQUENCE [LARGE SCALE GENOMIC DNA]</scope>
    <source>
        <strain evidence="2">DH-2019</strain>
    </source>
</reference>
<evidence type="ECO:0000313" key="2">
    <source>
        <dbReference type="EMBL" id="KAK6126391.1"/>
    </source>
</evidence>
<feature type="compositionally biased region" description="Basic and acidic residues" evidence="1">
    <location>
        <begin position="209"/>
        <end position="224"/>
    </location>
</feature>
<feature type="region of interest" description="Disordered" evidence="1">
    <location>
        <begin position="298"/>
        <end position="322"/>
    </location>
</feature>
<accession>A0ABR0UVU0</accession>
<proteinExistence type="predicted"/>
<dbReference type="PANTHER" id="PTHR34120">
    <property type="entry name" value="EXPRESSED PROTEIN"/>
    <property type="match status" value="1"/>
</dbReference>
<organism evidence="2 3">
    <name type="scientific">Rehmannia glutinosa</name>
    <name type="common">Chinese foxglove</name>
    <dbReference type="NCBI Taxonomy" id="99300"/>
    <lineage>
        <taxon>Eukaryota</taxon>
        <taxon>Viridiplantae</taxon>
        <taxon>Streptophyta</taxon>
        <taxon>Embryophyta</taxon>
        <taxon>Tracheophyta</taxon>
        <taxon>Spermatophyta</taxon>
        <taxon>Magnoliopsida</taxon>
        <taxon>eudicotyledons</taxon>
        <taxon>Gunneridae</taxon>
        <taxon>Pentapetalae</taxon>
        <taxon>asterids</taxon>
        <taxon>lamiids</taxon>
        <taxon>Lamiales</taxon>
        <taxon>Orobanchaceae</taxon>
        <taxon>Rehmannieae</taxon>
        <taxon>Rehmannia</taxon>
    </lineage>
</organism>
<comment type="caution">
    <text evidence="2">The sequence shown here is derived from an EMBL/GenBank/DDBJ whole genome shotgun (WGS) entry which is preliminary data.</text>
</comment>
<feature type="compositionally biased region" description="Low complexity" evidence="1">
    <location>
        <begin position="121"/>
        <end position="135"/>
    </location>
</feature>
<protein>
    <submittedName>
        <fullName evidence="2">Uncharacterized protein</fullName>
    </submittedName>
</protein>
<dbReference type="Proteomes" id="UP001318860">
    <property type="component" value="Unassembled WGS sequence"/>
</dbReference>